<accession>A0A1I3MAF1</accession>
<evidence type="ECO:0000256" key="1">
    <source>
        <dbReference type="SAM" id="MobiDB-lite"/>
    </source>
</evidence>
<dbReference type="OrthoDB" id="3237109at2"/>
<evidence type="ECO:0000313" key="3">
    <source>
        <dbReference type="Proteomes" id="UP000198649"/>
    </source>
</evidence>
<reference evidence="2 3" key="1">
    <citation type="submission" date="2016-10" db="EMBL/GenBank/DDBJ databases">
        <authorList>
            <person name="de Groot N.N."/>
        </authorList>
    </citation>
    <scope>NUCLEOTIDE SEQUENCE [LARGE SCALE GENOMIC DNA]</scope>
    <source>
        <strain evidence="2 3">CGMCC 1.11156</strain>
    </source>
</reference>
<sequence>MAGEPIVVEGADELTRTLRAAAKDLDDLGEVNQRAAQTLLEKANPRTPRESGALASSGGVATDGDGATVTYDEVYAGVIHNGWAEHGIDPQPWLAETAAQQESTLVDVYVDHITDVLGRVRGL</sequence>
<feature type="region of interest" description="Disordered" evidence="1">
    <location>
        <begin position="43"/>
        <end position="62"/>
    </location>
</feature>
<dbReference type="RefSeq" id="WP_091115672.1">
    <property type="nucleotide sequence ID" value="NZ_BKAF01000052.1"/>
</dbReference>
<dbReference type="AlphaFoldDB" id="A0A1I3MAF1"/>
<keyword evidence="3" id="KW-1185">Reference proteome</keyword>
<dbReference type="STRING" id="1005945.SAMN05216561_11529"/>
<evidence type="ECO:0000313" key="2">
    <source>
        <dbReference type="EMBL" id="SFI93958.1"/>
    </source>
</evidence>
<organism evidence="2 3">
    <name type="scientific">Nocardioides psychrotolerans</name>
    <dbReference type="NCBI Taxonomy" id="1005945"/>
    <lineage>
        <taxon>Bacteria</taxon>
        <taxon>Bacillati</taxon>
        <taxon>Actinomycetota</taxon>
        <taxon>Actinomycetes</taxon>
        <taxon>Propionibacteriales</taxon>
        <taxon>Nocardioidaceae</taxon>
        <taxon>Nocardioides</taxon>
    </lineage>
</organism>
<proteinExistence type="predicted"/>
<protein>
    <recommendedName>
        <fullName evidence="4">HK97 gp10 family phage protein</fullName>
    </recommendedName>
</protein>
<dbReference type="EMBL" id="FOQG01000015">
    <property type="protein sequence ID" value="SFI93958.1"/>
    <property type="molecule type" value="Genomic_DNA"/>
</dbReference>
<name>A0A1I3MAF1_9ACTN</name>
<evidence type="ECO:0008006" key="4">
    <source>
        <dbReference type="Google" id="ProtNLM"/>
    </source>
</evidence>
<dbReference type="Proteomes" id="UP000198649">
    <property type="component" value="Unassembled WGS sequence"/>
</dbReference>
<gene>
    <name evidence="2" type="ORF">SAMN05216561_11529</name>
</gene>